<organism evidence="2 3">
    <name type="scientific">candidate division WOR-3 bacterium</name>
    <dbReference type="NCBI Taxonomy" id="2052148"/>
    <lineage>
        <taxon>Bacteria</taxon>
        <taxon>Bacteria division WOR-3</taxon>
    </lineage>
</organism>
<accession>A0A937XE91</accession>
<dbReference type="InterPro" id="IPR043519">
    <property type="entry name" value="NT_sf"/>
</dbReference>
<reference evidence="2" key="1">
    <citation type="submission" date="2019-03" db="EMBL/GenBank/DDBJ databases">
        <title>Lake Tanganyika Metagenome-Assembled Genomes (MAGs).</title>
        <authorList>
            <person name="Tran P."/>
        </authorList>
    </citation>
    <scope>NUCLEOTIDE SEQUENCE</scope>
    <source>
        <strain evidence="2">K_DeepCast_150m_m2_040</strain>
    </source>
</reference>
<evidence type="ECO:0000259" key="1">
    <source>
        <dbReference type="SMART" id="SM00954"/>
    </source>
</evidence>
<dbReference type="Proteomes" id="UP000779900">
    <property type="component" value="Unassembled WGS sequence"/>
</dbReference>
<name>A0A937XE91_UNCW3</name>
<comment type="caution">
    <text evidence="2">The sequence shown here is derived from an EMBL/GenBank/DDBJ whole genome shotgun (WGS) entry which is preliminary data.</text>
</comment>
<protein>
    <recommendedName>
        <fullName evidence="1">RelA/SpoT domain-containing protein</fullName>
    </recommendedName>
</protein>
<dbReference type="AlphaFoldDB" id="A0A937XE91"/>
<dbReference type="EMBL" id="VGIR01000044">
    <property type="protein sequence ID" value="MBM3331803.1"/>
    <property type="molecule type" value="Genomic_DNA"/>
</dbReference>
<dbReference type="PANTHER" id="PTHR41773">
    <property type="entry name" value="GTP PYROPHOSPHATASE-RELATED"/>
    <property type="match status" value="1"/>
</dbReference>
<dbReference type="Gene3D" id="3.30.460.10">
    <property type="entry name" value="Beta Polymerase, domain 2"/>
    <property type="match status" value="1"/>
</dbReference>
<feature type="domain" description="RelA/SpoT" evidence="1">
    <location>
        <begin position="52"/>
        <end position="181"/>
    </location>
</feature>
<evidence type="ECO:0000313" key="2">
    <source>
        <dbReference type="EMBL" id="MBM3331803.1"/>
    </source>
</evidence>
<dbReference type="InterPro" id="IPR007685">
    <property type="entry name" value="RelA_SpoT"/>
</dbReference>
<dbReference type="CDD" id="cd05399">
    <property type="entry name" value="NT_Rel-Spo_like"/>
    <property type="match status" value="1"/>
</dbReference>
<dbReference type="SUPFAM" id="SSF81301">
    <property type="entry name" value="Nucleotidyltransferase"/>
    <property type="match status" value="1"/>
</dbReference>
<dbReference type="PANTHER" id="PTHR41773:SF1">
    <property type="entry name" value="RELA_SPOT DOMAIN-CONTAINING PROTEIN"/>
    <property type="match status" value="1"/>
</dbReference>
<dbReference type="GO" id="GO:0015969">
    <property type="term" value="P:guanosine tetraphosphate metabolic process"/>
    <property type="evidence" value="ECO:0007669"/>
    <property type="project" value="InterPro"/>
</dbReference>
<dbReference type="Pfam" id="PF04607">
    <property type="entry name" value="RelA_SpoT"/>
    <property type="match status" value="1"/>
</dbReference>
<dbReference type="SMART" id="SM00954">
    <property type="entry name" value="RelA_SpoT"/>
    <property type="match status" value="1"/>
</dbReference>
<proteinExistence type="predicted"/>
<sequence>MTEKEVLDRFRSDIPALRAWSHFVVYVVLRRLRSALGSREAVEAFLKIPATSRLKGEDSLVYKALYRGKTYDDPYEDITDRVGVRFVVLLLRDVDRIKEVIEGYAGWSCSRDRDFEEERQLRPYEFNYQAVHYVLRPRATVSACGASIHQRIPCEVQVKTLLQHAYAELTHDLVYKPRTAADPTVLHEAAKSMALAETADDLFMSANSKFESAGRQHSELYRGLSEIYQRMCGLADQADERFNILLIEELSKVVGDVRAHDVETLLANEGVSPDCIKQRHQGDFLFRQPVVLLLMLLVRQREAQLREHWPFPPRLLQGVYTALGMSASGCL</sequence>
<evidence type="ECO:0000313" key="3">
    <source>
        <dbReference type="Proteomes" id="UP000779900"/>
    </source>
</evidence>
<gene>
    <name evidence="2" type="ORF">FJY68_08135</name>
</gene>